<evidence type="ECO:0000313" key="3">
    <source>
        <dbReference type="Proteomes" id="UP001501414"/>
    </source>
</evidence>
<accession>A0ABN1XMF2</accession>
<keyword evidence="3" id="KW-1185">Reference proteome</keyword>
<dbReference type="PANTHER" id="PTHR10285">
    <property type="entry name" value="URIDINE KINASE"/>
    <property type="match status" value="1"/>
</dbReference>
<dbReference type="SUPFAM" id="SSF52540">
    <property type="entry name" value="P-loop containing nucleoside triphosphate hydrolases"/>
    <property type="match status" value="1"/>
</dbReference>
<evidence type="ECO:0000259" key="1">
    <source>
        <dbReference type="Pfam" id="PF00485"/>
    </source>
</evidence>
<dbReference type="EMBL" id="BAAAJK010000006">
    <property type="protein sequence ID" value="GAA1385476.1"/>
    <property type="molecule type" value="Genomic_DNA"/>
</dbReference>
<feature type="domain" description="Phosphoribulokinase/uridine kinase" evidence="1">
    <location>
        <begin position="39"/>
        <end position="188"/>
    </location>
</feature>
<evidence type="ECO:0000313" key="2">
    <source>
        <dbReference type="EMBL" id="GAA1385476.1"/>
    </source>
</evidence>
<proteinExistence type="predicted"/>
<dbReference type="InterPro" id="IPR027417">
    <property type="entry name" value="P-loop_NTPase"/>
</dbReference>
<gene>
    <name evidence="2" type="ORF">GCM10009613_17950</name>
</gene>
<organism evidence="2 3">
    <name type="scientific">Pseudonocardia kongjuensis</name>
    <dbReference type="NCBI Taxonomy" id="102227"/>
    <lineage>
        <taxon>Bacteria</taxon>
        <taxon>Bacillati</taxon>
        <taxon>Actinomycetota</taxon>
        <taxon>Actinomycetes</taxon>
        <taxon>Pseudonocardiales</taxon>
        <taxon>Pseudonocardiaceae</taxon>
        <taxon>Pseudonocardia</taxon>
    </lineage>
</organism>
<comment type="caution">
    <text evidence="2">The sequence shown here is derived from an EMBL/GenBank/DDBJ whole genome shotgun (WGS) entry which is preliminary data.</text>
</comment>
<protein>
    <submittedName>
        <fullName evidence="2">AAA family ATPase</fullName>
    </submittedName>
</protein>
<name>A0ABN1XMF2_9PSEU</name>
<sequence length="227" mass="25080">MVPDDRPAVFAAAVDGREPAGVLIAELRRRLTAGRRPLFVGVDGRSGAGKSTLAATVSEDFVEPGDVSDTVTVIEGDEFYNGGSADTWDRRAASEKAAAVIDWRRQRDVLQRLRRDGVAEWHGFDWESEHWDSDSVPPSATPTIARIAPVVVLEGAYSCRPELQDLLDLRVLLEIPRDVRRQRLIDREGDSYQAGWEARWSAAENYYFDTTMPCGCFDLVLGAPGST</sequence>
<reference evidence="2 3" key="1">
    <citation type="journal article" date="2019" name="Int. J. Syst. Evol. Microbiol.">
        <title>The Global Catalogue of Microorganisms (GCM) 10K type strain sequencing project: providing services to taxonomists for standard genome sequencing and annotation.</title>
        <authorList>
            <consortium name="The Broad Institute Genomics Platform"/>
            <consortium name="The Broad Institute Genome Sequencing Center for Infectious Disease"/>
            <person name="Wu L."/>
            <person name="Ma J."/>
        </authorList>
    </citation>
    <scope>NUCLEOTIDE SEQUENCE [LARGE SCALE GENOMIC DNA]</scope>
    <source>
        <strain evidence="2 3">JCM 11896</strain>
    </source>
</reference>
<dbReference type="InterPro" id="IPR006083">
    <property type="entry name" value="PRK/URK"/>
</dbReference>
<dbReference type="Proteomes" id="UP001501414">
    <property type="component" value="Unassembled WGS sequence"/>
</dbReference>
<dbReference type="RefSeq" id="WP_344020339.1">
    <property type="nucleotide sequence ID" value="NZ_BAAAJK010000006.1"/>
</dbReference>
<dbReference type="Gene3D" id="3.40.50.300">
    <property type="entry name" value="P-loop containing nucleotide triphosphate hydrolases"/>
    <property type="match status" value="1"/>
</dbReference>
<dbReference type="Pfam" id="PF00485">
    <property type="entry name" value="PRK"/>
    <property type="match status" value="1"/>
</dbReference>